<dbReference type="InterPro" id="IPR038750">
    <property type="entry name" value="YczE/YyaS-like"/>
</dbReference>
<keyword evidence="1" id="KW-0472">Membrane</keyword>
<dbReference type="Pfam" id="PF19700">
    <property type="entry name" value="DUF6198"/>
    <property type="match status" value="1"/>
</dbReference>
<evidence type="ECO:0000313" key="3">
    <source>
        <dbReference type="Proteomes" id="UP000190657"/>
    </source>
</evidence>
<dbReference type="RefSeq" id="WP_078769038.1">
    <property type="nucleotide sequence ID" value="NZ_FUWW01000022.1"/>
</dbReference>
<proteinExistence type="predicted"/>
<evidence type="ECO:0000256" key="1">
    <source>
        <dbReference type="SAM" id="Phobius"/>
    </source>
</evidence>
<dbReference type="OrthoDB" id="154912at2"/>
<feature type="transmembrane region" description="Helical" evidence="1">
    <location>
        <begin position="12"/>
        <end position="41"/>
    </location>
</feature>
<feature type="transmembrane region" description="Helical" evidence="1">
    <location>
        <begin position="154"/>
        <end position="181"/>
    </location>
</feature>
<organism evidence="2 3">
    <name type="scientific">Eubacterium coprostanoligenes</name>
    <dbReference type="NCBI Taxonomy" id="290054"/>
    <lineage>
        <taxon>Bacteria</taxon>
        <taxon>Bacillati</taxon>
        <taxon>Bacillota</taxon>
        <taxon>Clostridia</taxon>
        <taxon>Eubacteriales</taxon>
        <taxon>Eubacteriaceae</taxon>
        <taxon>Eubacterium</taxon>
    </lineage>
</organism>
<feature type="transmembrane region" description="Helical" evidence="1">
    <location>
        <begin position="47"/>
        <end position="68"/>
    </location>
</feature>
<dbReference type="PANTHER" id="PTHR40078:SF1">
    <property type="entry name" value="INTEGRAL MEMBRANE PROTEIN"/>
    <property type="match status" value="1"/>
</dbReference>
<reference evidence="3" key="1">
    <citation type="submission" date="2017-02" db="EMBL/GenBank/DDBJ databases">
        <authorList>
            <person name="Varghese N."/>
            <person name="Submissions S."/>
        </authorList>
    </citation>
    <scope>NUCLEOTIDE SEQUENCE [LARGE SCALE GENOMIC DNA]</scope>
    <source>
        <strain evidence="3">ATCC 51222</strain>
    </source>
</reference>
<dbReference type="AlphaFoldDB" id="A0A1T4NGN3"/>
<evidence type="ECO:0000313" key="2">
    <source>
        <dbReference type="EMBL" id="SJZ78432.1"/>
    </source>
</evidence>
<feature type="transmembrane region" description="Helical" evidence="1">
    <location>
        <begin position="80"/>
        <end position="98"/>
    </location>
</feature>
<keyword evidence="1" id="KW-1133">Transmembrane helix</keyword>
<dbReference type="PANTHER" id="PTHR40078">
    <property type="entry name" value="INTEGRAL MEMBRANE PROTEIN-RELATED"/>
    <property type="match status" value="1"/>
</dbReference>
<accession>A0A1T4NGN3</accession>
<dbReference type="EMBL" id="FUWW01000022">
    <property type="protein sequence ID" value="SJZ78432.1"/>
    <property type="molecule type" value="Genomic_DNA"/>
</dbReference>
<dbReference type="STRING" id="290054.SAMN02745114_01601"/>
<keyword evidence="1" id="KW-0812">Transmembrane</keyword>
<keyword evidence="3" id="KW-1185">Reference proteome</keyword>
<gene>
    <name evidence="2" type="ORF">SAMN02745114_01601</name>
</gene>
<name>A0A1T4NGN3_9FIRM</name>
<feature type="transmembrane region" description="Helical" evidence="1">
    <location>
        <begin position="104"/>
        <end position="124"/>
    </location>
</feature>
<protein>
    <submittedName>
        <fullName evidence="2">Uncharacterized membrane protein YczE</fullName>
    </submittedName>
</protein>
<sequence>MKFKKYATKTLMIVIGSIISAYGITLAIGAGFGGATLAILWQGLTNVTGMSIGTSSFVVAVAMIIFAFFYDRKQINVGTILYQIIYSFFVDVFTKIQHYTDIKAVNFVIMLLGIAIFSFGTGLYSAADFGRGSYEAVTFSLAEKNGWKIKIVRMVLDIIMVIIGVLLGGKFGICTIATVLLSGPIIQATVSTVKKSKILKNIS</sequence>
<dbReference type="Proteomes" id="UP000190657">
    <property type="component" value="Unassembled WGS sequence"/>
</dbReference>